<sequence>MPHPSETHPQGLPRFGFHRSACFYLGFFPIVILLWIWADSVRNHTNWYHARENDGTLGLIATNSTFRIERVSRKPDYDGVVTRNIPIYGGIYRFGAPPNDSDGRPMPIFPPIDWHDEKATNRAPGFHVETLVIPIWLVLAAYLPLWLGLSYLLARRKQPRLLAALPAAAGTPIDDWKIGD</sequence>
<accession>A0ABT3GBE5</accession>
<dbReference type="RefSeq" id="WP_264516734.1">
    <property type="nucleotide sequence ID" value="NZ_JAPDDR010000028.1"/>
</dbReference>
<evidence type="ECO:0000313" key="2">
    <source>
        <dbReference type="EMBL" id="MCW1917115.1"/>
    </source>
</evidence>
<organism evidence="2 3">
    <name type="scientific">Luteolibacter rhizosphaerae</name>
    <dbReference type="NCBI Taxonomy" id="2989719"/>
    <lineage>
        <taxon>Bacteria</taxon>
        <taxon>Pseudomonadati</taxon>
        <taxon>Verrucomicrobiota</taxon>
        <taxon>Verrucomicrobiia</taxon>
        <taxon>Verrucomicrobiales</taxon>
        <taxon>Verrucomicrobiaceae</taxon>
        <taxon>Luteolibacter</taxon>
    </lineage>
</organism>
<keyword evidence="1" id="KW-0812">Transmembrane</keyword>
<protein>
    <recommendedName>
        <fullName evidence="4">DUF3592 domain-containing protein</fullName>
    </recommendedName>
</protein>
<feature type="transmembrane region" description="Helical" evidence="1">
    <location>
        <begin position="21"/>
        <end position="38"/>
    </location>
</feature>
<proteinExistence type="predicted"/>
<gene>
    <name evidence="2" type="ORF">OJ996_26245</name>
</gene>
<evidence type="ECO:0000256" key="1">
    <source>
        <dbReference type="SAM" id="Phobius"/>
    </source>
</evidence>
<name>A0ABT3GBE5_9BACT</name>
<comment type="caution">
    <text evidence="2">The sequence shown here is derived from an EMBL/GenBank/DDBJ whole genome shotgun (WGS) entry which is preliminary data.</text>
</comment>
<dbReference type="EMBL" id="JAPDDR010000028">
    <property type="protein sequence ID" value="MCW1917115.1"/>
    <property type="molecule type" value="Genomic_DNA"/>
</dbReference>
<keyword evidence="1" id="KW-1133">Transmembrane helix</keyword>
<dbReference type="Proteomes" id="UP001165653">
    <property type="component" value="Unassembled WGS sequence"/>
</dbReference>
<reference evidence="2" key="1">
    <citation type="submission" date="2022-10" db="EMBL/GenBank/DDBJ databases">
        <title>Luteolibacter sp. GHJ8, whole genome shotgun sequencing project.</title>
        <authorList>
            <person name="Zhao G."/>
            <person name="Shen L."/>
        </authorList>
    </citation>
    <scope>NUCLEOTIDE SEQUENCE</scope>
    <source>
        <strain evidence="2">GHJ8</strain>
    </source>
</reference>
<feature type="transmembrane region" description="Helical" evidence="1">
    <location>
        <begin position="131"/>
        <end position="154"/>
    </location>
</feature>
<keyword evidence="1" id="KW-0472">Membrane</keyword>
<keyword evidence="3" id="KW-1185">Reference proteome</keyword>
<evidence type="ECO:0000313" key="3">
    <source>
        <dbReference type="Proteomes" id="UP001165653"/>
    </source>
</evidence>
<evidence type="ECO:0008006" key="4">
    <source>
        <dbReference type="Google" id="ProtNLM"/>
    </source>
</evidence>